<feature type="region of interest" description="Disordered" evidence="1">
    <location>
        <begin position="167"/>
        <end position="190"/>
    </location>
</feature>
<protein>
    <submittedName>
        <fullName evidence="2 4">Uncharacterized protein</fullName>
    </submittedName>
</protein>
<keyword evidence="3" id="KW-1185">Reference proteome</keyword>
<name>A0A183TNI0_SCHSO</name>
<sequence length="190" mass="21500">MLWLQDCCLASGDFFELATTTTLRGHPIKLRVTGARLDTRRFFFSNRVIKAWNALPADIIMSPSVDTFKRKSPGLPKGTRDCLLKMPLPLQSGTFATVVSVCAPTMTSSNEMRNRFHKDLYTLLVNVQKADELNIRRKFNVHIRTEYAVWQGMLGLHGTEDYNTRSAPSVNLRRTSFPPDQRLLPPSDTG</sequence>
<proteinExistence type="predicted"/>
<dbReference type="WBParaSite" id="SSLN_0001870901-mRNA-1">
    <property type="protein sequence ID" value="SSLN_0001870901-mRNA-1"/>
    <property type="gene ID" value="SSLN_0001870901"/>
</dbReference>
<evidence type="ECO:0000313" key="4">
    <source>
        <dbReference type="WBParaSite" id="SSLN_0001870901-mRNA-1"/>
    </source>
</evidence>
<evidence type="ECO:0000256" key="1">
    <source>
        <dbReference type="SAM" id="MobiDB-lite"/>
    </source>
</evidence>
<organism evidence="4">
    <name type="scientific">Schistocephalus solidus</name>
    <name type="common">Tapeworm</name>
    <dbReference type="NCBI Taxonomy" id="70667"/>
    <lineage>
        <taxon>Eukaryota</taxon>
        <taxon>Metazoa</taxon>
        <taxon>Spiralia</taxon>
        <taxon>Lophotrochozoa</taxon>
        <taxon>Platyhelminthes</taxon>
        <taxon>Cestoda</taxon>
        <taxon>Eucestoda</taxon>
        <taxon>Diphyllobothriidea</taxon>
        <taxon>Diphyllobothriidae</taxon>
        <taxon>Schistocephalus</taxon>
    </lineage>
</organism>
<reference evidence="2 3" key="2">
    <citation type="submission" date="2018-11" db="EMBL/GenBank/DDBJ databases">
        <authorList>
            <consortium name="Pathogen Informatics"/>
        </authorList>
    </citation>
    <scope>NUCLEOTIDE SEQUENCE [LARGE SCALE GENOMIC DNA]</scope>
    <source>
        <strain evidence="2 3">NST_G2</strain>
    </source>
</reference>
<dbReference type="EMBL" id="UYSU01043556">
    <property type="protein sequence ID" value="VDM04414.1"/>
    <property type="molecule type" value="Genomic_DNA"/>
</dbReference>
<accession>A0A183TNI0</accession>
<evidence type="ECO:0000313" key="3">
    <source>
        <dbReference type="Proteomes" id="UP000275846"/>
    </source>
</evidence>
<evidence type="ECO:0000313" key="2">
    <source>
        <dbReference type="EMBL" id="VDM04414.1"/>
    </source>
</evidence>
<dbReference type="OrthoDB" id="10063766at2759"/>
<gene>
    <name evidence="2" type="ORF">SSLN_LOCUS18028</name>
</gene>
<dbReference type="AlphaFoldDB" id="A0A183TNI0"/>
<dbReference type="Proteomes" id="UP000275846">
    <property type="component" value="Unassembled WGS sequence"/>
</dbReference>
<reference evidence="4" key="1">
    <citation type="submission" date="2016-06" db="UniProtKB">
        <authorList>
            <consortium name="WormBaseParasite"/>
        </authorList>
    </citation>
    <scope>IDENTIFICATION</scope>
</reference>